<dbReference type="GeneTree" id="ENSGT00940000169412"/>
<dbReference type="GeneID" id="113156758"/>
<accession>A0AAQ6IS73</accession>
<dbReference type="InterPro" id="IPR025605">
    <property type="entry name" value="OST-HTH/LOTUS_dom"/>
</dbReference>
<dbReference type="Proteomes" id="UP000265040">
    <property type="component" value="Chromosome 19"/>
</dbReference>
<dbReference type="NCBIfam" id="NF047352">
    <property type="entry name" value="P_loop_sacsin"/>
    <property type="match status" value="1"/>
</dbReference>
<feature type="compositionally biased region" description="Low complexity" evidence="2">
    <location>
        <begin position="355"/>
        <end position="364"/>
    </location>
</feature>
<feature type="compositionally biased region" description="Polar residues" evidence="2">
    <location>
        <begin position="1406"/>
        <end position="1420"/>
    </location>
</feature>
<protein>
    <submittedName>
        <fullName evidence="4">Wu:fj29h11</fullName>
    </submittedName>
</protein>
<dbReference type="GO" id="GO:0030154">
    <property type="term" value="P:cell differentiation"/>
    <property type="evidence" value="ECO:0007669"/>
    <property type="project" value="UniProtKB-KW"/>
</dbReference>
<dbReference type="PANTHER" id="PTHR32387:SF0">
    <property type="entry name" value="PROTEIN NO VEIN"/>
    <property type="match status" value="1"/>
</dbReference>
<dbReference type="Gene3D" id="3.30.565.10">
    <property type="entry name" value="Histidine kinase-like ATPase, C-terminal domain"/>
    <property type="match status" value="1"/>
</dbReference>
<keyword evidence="1" id="KW-0221">Differentiation</keyword>
<evidence type="ECO:0000313" key="5">
    <source>
        <dbReference type="Proteomes" id="UP000265040"/>
    </source>
</evidence>
<feature type="region of interest" description="Disordered" evidence="2">
    <location>
        <begin position="2910"/>
        <end position="2980"/>
    </location>
</feature>
<evidence type="ECO:0000256" key="2">
    <source>
        <dbReference type="SAM" id="MobiDB-lite"/>
    </source>
</evidence>
<feature type="region of interest" description="Disordered" evidence="2">
    <location>
        <begin position="353"/>
        <end position="377"/>
    </location>
</feature>
<dbReference type="InterPro" id="IPR052957">
    <property type="entry name" value="Auxin_embryo_med"/>
</dbReference>
<dbReference type="InterPro" id="IPR024975">
    <property type="entry name" value="NOV_C"/>
</dbReference>
<feature type="compositionally biased region" description="Basic and acidic residues" evidence="2">
    <location>
        <begin position="2866"/>
        <end position="2876"/>
    </location>
</feature>
<feature type="domain" description="HTH OST-type" evidence="3">
    <location>
        <begin position="279"/>
        <end position="354"/>
    </location>
</feature>
<sequence length="3171" mass="354898">MQALCKMEKKVLEDIVSMVMQHPAGIPLKKLAVLYSQTYHKNLILSSLGFDSMASLIDSLDRDLVVDREVVFHKTNRHAGRAGAAVGSSKEAIKHHNKMKKVLENIVSMVKQYQDGIPLKKLAVLYSQTYHENLTLSLLGFDSMASLIDSLDRDLVVDREVVFHKTNRHAGRAGAAVGSSKEAIKHHNKTKKVLENIVSMVKQYQDGIPLKKLAVLYSQTYHENLTLSLLGFDSMASLIDSLGRDLVVEANVVFHRDHWESQAGAVAKASKLKATEGSEHFKVLENLKAMMREHPEGIPLNMITRIYSQVYHQNLALASLGFETISSLIESLQGVLVVRGDMVFHTIYQPQDQPAAGTSAGATTNSRPATPKRPEPLIEGRTATVPLEDVNSHVSVPPTQAGISFLGPSLVFSTPSFLSTQCLSASPLFAASMPAEQLTQQQLYQRVLAVMKKYQLTAPSMDQLQNCYLQQFGEELPLTQYFSLYDNWEASSSKKLSSHSEPTANSNTVVSQTPPAAQDLGKEPEKEQQQPGMAYNFLCGSDFPALGSDVNLTRKQKSKERVETQSSGCAPIFREAYHAQLREVHGANMRALEAMEEDEDELSGKRRNRVVNQDTVNSLMEDVIREIAADGELVTKEQVISRVCVLLQIPSLDAARIKPWNIPALKNLQYITREINIFIESTEAVSSVCTLYELGQSLAGLKDKKRYEELNLGPLCKLPLIHRMFKIDSNTKDDDIPQIETIEILRQLRNFRRKQNKPKVDLAEFMKYLADHYNCESPYELGIRIHSIALPISTVMKVNRCEHNTLDRAREVIQKELEEETQERLRKIKKSVLEPVEGAGSFSSTVNLDLRKKYASMPAAELVLTVFSNAEGVFNPRMTKHVQNFLLQVSGDRLTTALFQLAICGGSLAVPQDLVLKDKASKPTGQSKKEDKSTTSLPCEAKVKQYLKDSLSSLNSAITLAHIASLETKLTKHFKVKDFLSLEQGNFLDFLVKNNQMLQDTVGSTLILGSGSTGLAGSGFRPTRQDVFEFIKQCGDITSTDPDELSHIELALRSHYKVRDSRDLGYGTLHMLAGLVKRQKELAGGGLTQVFYESALFARHGKTRAEGGCEAVGFLGEMSKAQALASLLSCPLLEDLSEWSQWELIFKPLLGSLKDFIERNAADTGLAALEVTPSLLLRITTHTGDKYFSSATMVLDPVGTAGHLVSMVAADGIINAPTALLANHMQSSLAAAVAIEDLSQDEEDVSCYSRVAKFLLACLARIPTKICQALLQQVFLEPFSRVLGQAKSKQVLITVAQSDPRHMNCLHRLGILLGVTEWVKDYQKKLNQPQSQKHMHTAPIEQLKSNLIDSESSSMSALNTSEDEYLDDGCGLDVDNCTVEQQQVNGEHDIEIEEEEDEDELYELTSLPNGVTLDVSSDTDGGQGDEQSEMSDSNEKDSASSHSETTLDLQRAIIEDIRKTEFGIGVELTAEGQKLMQVHQDRLGRSLERLSTELYSKDTHFVLELIQNADDNSYPTEAGVVPALAFVVERDCITVLNNETGFQEKNIRAICDVGCSTKGKHKYGYIGQKGIGFKSVFKVTDCPEIHSNGFHLRFDKTCGSMGYILPHWLEDERPVDTQMKPLKQLSWTTKICLPLRSENHQTRNLFHDVHPSLLLFLHRLRSITIYNQSDNRLVTMTRKDLSHNVLEVEHTEGVERWLVVKTTLQPKKIKEDVESTELALAFQLGSNDTGNDIVCQPQKQPVFAYLPLRSFGFRFIIQGDFDIPSSREDVDRDSPWNQWLRSEIPQLFLQAMDVFTNHPEFSGMKGLSQFLQFIPLPDEVLDFFKPVAGQIIQLLKGKDFLPTLSSDGRVVYKLPSQVAVCQDAVIRDVIGGDELERHLSLFYLHPGLCPAPPTSLLTHLGVRYLRGSDVTTVTTAMAKELMKMKGINSDGGLRQLARLLVCNFRALEHGYGETESILETLRNLPIIPLADGRVVALNVEGVFFPMEETKTKKKKAQTQTGPLSALYKDVNVVHPSLLSCVEPLESQQVRELLRRLGVHELEPQELLEQHIYPSIRTNKWKSKPEAVVVSYLVFIKQHSSSSREYSDTAVPVLTNRGLLCPGQERVHFSEEYGNIKLPEKLPGYNWILLSPCYVQTDDDVAGWRELFSRLGVRDGLIIRKERQTLTAKELASSPWSVESSGWYQNPGESCVLDDYPCEEFHGLATAQLPGSILLQQRMALLELLVTNWDAGHHYSQYLTAQVIDSDGRPVKSIKSSFYYFLCRLEWVPAYRLLEGGKQERKYLCPNSVYLRSPEVTDVLGTHVDYVDIDPSEFSRALGMRQTISVDVLINYLKKWCVKPEADNQEKTLPEEESEGANFSSTVQHIHNIYNYLHTHCSLSSLKELFQHSPAVFIEYNRRNDWCSGRFYHLKEVCWSDPTSMFQRYRQLTQAPDSPIQNPKVLAPFYNPLEGMQDFFTRVLNVDLSPNMKQYVSLLELICSSTPIPTAEVLQDVSVLYARLAKKCKIEVSGDQENMSQFKRNPAYCSTLKGMVSDKRVFPTKDNNWVSLARKPMIADNRELEKIFKPHKQVCLLNLPPAEKKAAYRSKTGTFGHTVRGEQTNTVSTFNEKDRLLFLDICGICQLSQCVKTEAQTENLRPCPAMQAMVRSIVPYIQRFLYYHEELADVYSELTDNNIGEKIKRLYFGQVGKLYIRYQLDVSESDEAVVELQDVICLLKDEKELYIQKDHLSCKLDICRELVTLFCIESSHRKELTHFLSGLITSLSDSAALKRFLRKEDIKELPSEEEQWEVPEPPTPEINLERVLSRSFSSTSTPEVPSRPAQEDGEQTLACWPPRASIVNTGGSRAGQASGGVVEAVMKMWPPPAGPKDRNPERDVTPKGGSHVISQGPSSCEGNQPLRNSIMKAADPSISQKVLNHPGPPNPALLTTNLNTSSQPPEHSQQSETAESDRAEGGEESLTSQSPPSAQSAGTASDHPAPNSLATPEAVVLSSTFQGTAISETQRPPLNLDFSLLNKFQPPQATLEDMELTCQRPTTVVLSDDVMDVAAIGDWGEQLVNSFLCHWRDSSDPAHPTHVLWCNQSGESGQPYDFKLTFEPGTRPEVVYVEVKSTIKKEKSFIHLSANELNFALKERERYHVYRVYSAGNAQSVRLCRIQNLAQHLHTKDLELFLFI</sequence>
<dbReference type="Pfam" id="PF13020">
    <property type="entry name" value="NOV_C"/>
    <property type="match status" value="1"/>
</dbReference>
<reference evidence="4 5" key="1">
    <citation type="submission" date="2021-04" db="EMBL/GenBank/DDBJ databases">
        <authorList>
            <consortium name="Wellcome Sanger Institute Data Sharing"/>
        </authorList>
    </citation>
    <scope>NUCLEOTIDE SEQUENCE [LARGE SCALE GENOMIC DNA]</scope>
</reference>
<keyword evidence="5" id="KW-1185">Reference proteome</keyword>
<organism evidence="4 5">
    <name type="scientific">Anabas testudineus</name>
    <name type="common">Climbing perch</name>
    <name type="synonym">Anthias testudineus</name>
    <dbReference type="NCBI Taxonomy" id="64144"/>
    <lineage>
        <taxon>Eukaryota</taxon>
        <taxon>Metazoa</taxon>
        <taxon>Chordata</taxon>
        <taxon>Craniata</taxon>
        <taxon>Vertebrata</taxon>
        <taxon>Euteleostomi</taxon>
        <taxon>Actinopterygii</taxon>
        <taxon>Neopterygii</taxon>
        <taxon>Teleostei</taxon>
        <taxon>Neoteleostei</taxon>
        <taxon>Acanthomorphata</taxon>
        <taxon>Anabantaria</taxon>
        <taxon>Anabantiformes</taxon>
        <taxon>Anabantoidei</taxon>
        <taxon>Anabantidae</taxon>
        <taxon>Anabas</taxon>
    </lineage>
</organism>
<dbReference type="Ensembl" id="ENSATET00000078187.1">
    <property type="protein sequence ID" value="ENSATEP00000078499.1"/>
    <property type="gene ID" value="ENSATEG00000000409.3"/>
</dbReference>
<feature type="region of interest" description="Disordered" evidence="2">
    <location>
        <begin position="495"/>
        <end position="529"/>
    </location>
</feature>
<evidence type="ECO:0000259" key="3">
    <source>
        <dbReference type="PROSITE" id="PS51644"/>
    </source>
</evidence>
<dbReference type="Pfam" id="PF12872">
    <property type="entry name" value="OST-HTH"/>
    <property type="match status" value="4"/>
</dbReference>
<reference evidence="4" key="3">
    <citation type="submission" date="2025-09" db="UniProtKB">
        <authorList>
            <consortium name="Ensembl"/>
        </authorList>
    </citation>
    <scope>IDENTIFICATION</scope>
</reference>
<feature type="compositionally biased region" description="Low complexity" evidence="2">
    <location>
        <begin position="2932"/>
        <end position="2943"/>
    </location>
</feature>
<dbReference type="Gene3D" id="3.30.420.610">
    <property type="entry name" value="LOTUS domain-like"/>
    <property type="match status" value="4"/>
</dbReference>
<feature type="domain" description="HTH OST-type" evidence="3">
    <location>
        <begin position="98"/>
        <end position="174"/>
    </location>
</feature>
<evidence type="ECO:0000313" key="4">
    <source>
        <dbReference type="Ensembl" id="ENSATEP00000078499.1"/>
    </source>
</evidence>
<feature type="domain" description="HTH OST-type" evidence="3">
    <location>
        <begin position="7"/>
        <end position="83"/>
    </location>
</feature>
<feature type="region of interest" description="Disordered" evidence="2">
    <location>
        <begin position="2858"/>
        <end position="2897"/>
    </location>
</feature>
<dbReference type="Pfam" id="PF25794">
    <property type="entry name" value="SACS"/>
    <property type="match status" value="1"/>
</dbReference>
<dbReference type="RefSeq" id="XP_026207841.1">
    <property type="nucleotide sequence ID" value="XM_026352056.1"/>
</dbReference>
<feature type="compositionally biased region" description="Polar residues" evidence="2">
    <location>
        <begin position="2805"/>
        <end position="2814"/>
    </location>
</feature>
<reference evidence="4" key="2">
    <citation type="submission" date="2025-08" db="UniProtKB">
        <authorList>
            <consortium name="Ensembl"/>
        </authorList>
    </citation>
    <scope>IDENTIFICATION</scope>
</reference>
<name>A0AAQ6IS73_ANATE</name>
<feature type="compositionally biased region" description="Polar residues" evidence="2">
    <location>
        <begin position="501"/>
        <end position="515"/>
    </location>
</feature>
<feature type="region of interest" description="Disordered" evidence="2">
    <location>
        <begin position="2805"/>
        <end position="2825"/>
    </location>
</feature>
<proteinExistence type="predicted"/>
<dbReference type="InterPro" id="IPR041966">
    <property type="entry name" value="LOTUS-like"/>
</dbReference>
<feature type="domain" description="HTH OST-type" evidence="3">
    <location>
        <begin position="189"/>
        <end position="269"/>
    </location>
</feature>
<dbReference type="PANTHER" id="PTHR32387">
    <property type="entry name" value="WU:FJ29H11"/>
    <property type="match status" value="1"/>
</dbReference>
<feature type="region of interest" description="Disordered" evidence="2">
    <location>
        <begin position="1406"/>
        <end position="1446"/>
    </location>
</feature>
<feature type="compositionally biased region" description="Polar residues" evidence="2">
    <location>
        <begin position="2883"/>
        <end position="2897"/>
    </location>
</feature>
<dbReference type="PROSITE" id="PS51644">
    <property type="entry name" value="HTH_OST"/>
    <property type="match status" value="4"/>
</dbReference>
<feature type="compositionally biased region" description="Polar residues" evidence="2">
    <location>
        <begin position="2956"/>
        <end position="2970"/>
    </location>
</feature>
<dbReference type="InterPro" id="IPR036890">
    <property type="entry name" value="HATPase_C_sf"/>
</dbReference>
<dbReference type="InterPro" id="IPR058210">
    <property type="entry name" value="SACS/Nov_dom"/>
</dbReference>
<evidence type="ECO:0000256" key="1">
    <source>
        <dbReference type="ARBA" id="ARBA00022782"/>
    </source>
</evidence>
<dbReference type="SUPFAM" id="SSF55874">
    <property type="entry name" value="ATPase domain of HSP90 chaperone/DNA topoisomerase II/histidine kinase"/>
    <property type="match status" value="1"/>
</dbReference>